<dbReference type="Proteomes" id="UP000196158">
    <property type="component" value="Unassembled WGS sequence"/>
</dbReference>
<organism evidence="2 3">
    <name type="scientific">Maudiozyma saulgeensis</name>
    <dbReference type="NCBI Taxonomy" id="1789683"/>
    <lineage>
        <taxon>Eukaryota</taxon>
        <taxon>Fungi</taxon>
        <taxon>Dikarya</taxon>
        <taxon>Ascomycota</taxon>
        <taxon>Saccharomycotina</taxon>
        <taxon>Saccharomycetes</taxon>
        <taxon>Saccharomycetales</taxon>
        <taxon>Saccharomycetaceae</taxon>
        <taxon>Maudiozyma</taxon>
    </lineage>
</organism>
<protein>
    <submittedName>
        <fullName evidence="2">Uncharacterized protein</fullName>
    </submittedName>
</protein>
<name>A0A1X7RBQ3_9SACH</name>
<feature type="compositionally biased region" description="Polar residues" evidence="1">
    <location>
        <begin position="59"/>
        <end position="81"/>
    </location>
</feature>
<feature type="region of interest" description="Disordered" evidence="1">
    <location>
        <begin position="1"/>
        <end position="87"/>
    </location>
</feature>
<accession>A0A1X7RBQ3</accession>
<evidence type="ECO:0000313" key="2">
    <source>
        <dbReference type="EMBL" id="SMN22656.1"/>
    </source>
</evidence>
<proteinExistence type="predicted"/>
<dbReference type="OrthoDB" id="4065264at2759"/>
<dbReference type="AlphaFoldDB" id="A0A1X7RBQ3"/>
<sequence length="87" mass="9533">MSESNNPNQSTNSNTSTNPNSIPETVELHRAGKTKVVSLDQLRKPHAITSSPEFLKNNPIRQQQNNNSDNAGGLLQSGNHRPTSEKK</sequence>
<dbReference type="EMBL" id="FXLY01000013">
    <property type="protein sequence ID" value="SMN22656.1"/>
    <property type="molecule type" value="Genomic_DNA"/>
</dbReference>
<keyword evidence="3" id="KW-1185">Reference proteome</keyword>
<evidence type="ECO:0000313" key="3">
    <source>
        <dbReference type="Proteomes" id="UP000196158"/>
    </source>
</evidence>
<evidence type="ECO:0000256" key="1">
    <source>
        <dbReference type="SAM" id="MobiDB-lite"/>
    </source>
</evidence>
<gene>
    <name evidence="2" type="ORF">KASA_0F00627G</name>
</gene>
<feature type="compositionally biased region" description="Low complexity" evidence="1">
    <location>
        <begin position="1"/>
        <end position="21"/>
    </location>
</feature>
<reference evidence="2 3" key="1">
    <citation type="submission" date="2017-04" db="EMBL/GenBank/DDBJ databases">
        <authorList>
            <person name="Afonso C.L."/>
            <person name="Miller P.J."/>
            <person name="Scott M.A."/>
            <person name="Spackman E."/>
            <person name="Goraichik I."/>
            <person name="Dimitrov K.M."/>
            <person name="Suarez D.L."/>
            <person name="Swayne D.E."/>
        </authorList>
    </citation>
    <scope>NUCLEOTIDE SEQUENCE [LARGE SCALE GENOMIC DNA]</scope>
</reference>